<organism evidence="3 4">
    <name type="scientific">Gigaspora margarita</name>
    <dbReference type="NCBI Taxonomy" id="4874"/>
    <lineage>
        <taxon>Eukaryota</taxon>
        <taxon>Fungi</taxon>
        <taxon>Fungi incertae sedis</taxon>
        <taxon>Mucoromycota</taxon>
        <taxon>Glomeromycotina</taxon>
        <taxon>Glomeromycetes</taxon>
        <taxon>Diversisporales</taxon>
        <taxon>Gigasporaceae</taxon>
        <taxon>Gigaspora</taxon>
    </lineage>
</organism>
<gene>
    <name evidence="3" type="ORF">GMARGA_LOCUS44435</name>
</gene>
<keyword evidence="2" id="KW-0812">Transmembrane</keyword>
<reference evidence="3 4" key="1">
    <citation type="submission" date="2021-06" db="EMBL/GenBank/DDBJ databases">
        <authorList>
            <person name="Kallberg Y."/>
            <person name="Tangrot J."/>
            <person name="Rosling A."/>
        </authorList>
    </citation>
    <scope>NUCLEOTIDE SEQUENCE [LARGE SCALE GENOMIC DNA]</scope>
    <source>
        <strain evidence="3 4">120-4 pot B 10/14</strain>
    </source>
</reference>
<evidence type="ECO:0000256" key="2">
    <source>
        <dbReference type="SAM" id="Phobius"/>
    </source>
</evidence>
<name>A0ABN7XNV2_GIGMA</name>
<accession>A0ABN7XNV2</accession>
<comment type="caution">
    <text evidence="3">The sequence shown here is derived from an EMBL/GenBank/DDBJ whole genome shotgun (WGS) entry which is preliminary data.</text>
</comment>
<feature type="coiled-coil region" evidence="1">
    <location>
        <begin position="2"/>
        <end position="29"/>
    </location>
</feature>
<feature type="non-terminal residue" evidence="3">
    <location>
        <position position="1"/>
    </location>
</feature>
<dbReference type="EMBL" id="CAJVQB010151226">
    <property type="protein sequence ID" value="CAG8855614.1"/>
    <property type="molecule type" value="Genomic_DNA"/>
</dbReference>
<keyword evidence="4" id="KW-1185">Reference proteome</keyword>
<protein>
    <submittedName>
        <fullName evidence="3">28757_t:CDS:1</fullName>
    </submittedName>
</protein>
<keyword evidence="1" id="KW-0175">Coiled coil</keyword>
<evidence type="ECO:0000256" key="1">
    <source>
        <dbReference type="SAM" id="Coils"/>
    </source>
</evidence>
<proteinExistence type="predicted"/>
<keyword evidence="2" id="KW-0472">Membrane</keyword>
<dbReference type="Proteomes" id="UP000789901">
    <property type="component" value="Unassembled WGS sequence"/>
</dbReference>
<evidence type="ECO:0000313" key="3">
    <source>
        <dbReference type="EMBL" id="CAG8855614.1"/>
    </source>
</evidence>
<sequence>EIQAFKNNQQKQQAQIIALLEEIRNLLKDDTSFLNNKPRSLDVGQLEYSITQTLTYGTIIAGLITLATGKLAMSLIGLAVGIFLYKSGVIQKLT</sequence>
<feature type="non-terminal residue" evidence="3">
    <location>
        <position position="94"/>
    </location>
</feature>
<feature type="transmembrane region" description="Helical" evidence="2">
    <location>
        <begin position="59"/>
        <end position="85"/>
    </location>
</feature>
<keyword evidence="2" id="KW-1133">Transmembrane helix</keyword>
<evidence type="ECO:0000313" key="4">
    <source>
        <dbReference type="Proteomes" id="UP000789901"/>
    </source>
</evidence>